<feature type="compositionally biased region" description="Low complexity" evidence="2">
    <location>
        <begin position="231"/>
        <end position="255"/>
    </location>
</feature>
<reference evidence="3" key="1">
    <citation type="submission" date="2021-02" db="EMBL/GenBank/DDBJ databases">
        <authorList>
            <person name="Dougan E. K."/>
            <person name="Rhodes N."/>
            <person name="Thang M."/>
            <person name="Chan C."/>
        </authorList>
    </citation>
    <scope>NUCLEOTIDE SEQUENCE</scope>
</reference>
<feature type="coiled-coil region" evidence="1">
    <location>
        <begin position="39"/>
        <end position="129"/>
    </location>
</feature>
<proteinExistence type="predicted"/>
<feature type="region of interest" description="Disordered" evidence="2">
    <location>
        <begin position="183"/>
        <end position="255"/>
    </location>
</feature>
<evidence type="ECO:0000256" key="2">
    <source>
        <dbReference type="SAM" id="MobiDB-lite"/>
    </source>
</evidence>
<dbReference type="Proteomes" id="UP000649617">
    <property type="component" value="Unassembled WGS sequence"/>
</dbReference>
<feature type="compositionally biased region" description="Acidic residues" evidence="2">
    <location>
        <begin position="219"/>
        <end position="230"/>
    </location>
</feature>
<name>A0A812XAS1_SYMPI</name>
<gene>
    <name evidence="3" type="ORF">SPIL2461_LOCUS20790</name>
</gene>
<dbReference type="AlphaFoldDB" id="A0A812XAS1"/>
<sequence length="271" mass="30787">MLPFQLKPSDSPGPDVRTVARVVTVEKEKEKVATNDANESDWKDKCMLLEDEKVDLENKIAELNQQVTVLAEKLQEVGGEQAIREVQEKIKLSPVRKKKKKQRAYQRLYEDAQRRIINMRVQAKSLAEEQEKEIGQWRKTVVGEKSIKIIENISKMHKAVSTAQRRLTHAMLQFQVENLNQGFEDGQDSQELPLEDSQDTQDTQDSNEAAREEMHSVWDDDDEEEDEEGELSPLPLSLNLPKSSQSRAGQGSSGSFMKRFSFGVTAACLIS</sequence>
<feature type="compositionally biased region" description="Basic and acidic residues" evidence="2">
    <location>
        <begin position="208"/>
        <end position="218"/>
    </location>
</feature>
<dbReference type="OrthoDB" id="10384852at2759"/>
<feature type="compositionally biased region" description="Acidic residues" evidence="2">
    <location>
        <begin position="185"/>
        <end position="199"/>
    </location>
</feature>
<evidence type="ECO:0000313" key="3">
    <source>
        <dbReference type="EMBL" id="CAE7726440.1"/>
    </source>
</evidence>
<organism evidence="3 4">
    <name type="scientific">Symbiodinium pilosum</name>
    <name type="common">Dinoflagellate</name>
    <dbReference type="NCBI Taxonomy" id="2952"/>
    <lineage>
        <taxon>Eukaryota</taxon>
        <taxon>Sar</taxon>
        <taxon>Alveolata</taxon>
        <taxon>Dinophyceae</taxon>
        <taxon>Suessiales</taxon>
        <taxon>Symbiodiniaceae</taxon>
        <taxon>Symbiodinium</taxon>
    </lineage>
</organism>
<keyword evidence="4" id="KW-1185">Reference proteome</keyword>
<evidence type="ECO:0000256" key="1">
    <source>
        <dbReference type="SAM" id="Coils"/>
    </source>
</evidence>
<keyword evidence="1" id="KW-0175">Coiled coil</keyword>
<accession>A0A812XAS1</accession>
<comment type="caution">
    <text evidence="3">The sequence shown here is derived from an EMBL/GenBank/DDBJ whole genome shotgun (WGS) entry which is preliminary data.</text>
</comment>
<evidence type="ECO:0000313" key="4">
    <source>
        <dbReference type="Proteomes" id="UP000649617"/>
    </source>
</evidence>
<protein>
    <submittedName>
        <fullName evidence="3">Uncharacterized protein</fullName>
    </submittedName>
</protein>
<dbReference type="EMBL" id="CAJNIZ010045660">
    <property type="protein sequence ID" value="CAE7726440.1"/>
    <property type="molecule type" value="Genomic_DNA"/>
</dbReference>